<dbReference type="EMBL" id="KZ671745">
    <property type="protein sequence ID" value="PPR80645.1"/>
    <property type="molecule type" value="Genomic_DNA"/>
</dbReference>
<evidence type="ECO:0000256" key="1">
    <source>
        <dbReference type="SAM" id="MobiDB-lite"/>
    </source>
</evidence>
<accession>A0A2P5VP73</accession>
<feature type="region of interest" description="Disordered" evidence="1">
    <location>
        <begin position="25"/>
        <end position="74"/>
    </location>
</feature>
<protein>
    <submittedName>
        <fullName evidence="2">Uncharacterized protein</fullName>
    </submittedName>
</protein>
<evidence type="ECO:0000313" key="3">
    <source>
        <dbReference type="Proteomes" id="UP000239757"/>
    </source>
</evidence>
<dbReference type="AlphaFoldDB" id="A0A2P5VP73"/>
<feature type="compositionally biased region" description="Polar residues" evidence="1">
    <location>
        <begin position="37"/>
        <end position="53"/>
    </location>
</feature>
<sequence>MRKAFGVDPDPPGYKRTVPTIKTQLNRKQGKPAPLPSNHQIRQQGQETKSTTIPGRRCQLSIPRRTPHVYRVLP</sequence>
<proteinExistence type="predicted"/>
<evidence type="ECO:0000313" key="2">
    <source>
        <dbReference type="EMBL" id="PPR80645.1"/>
    </source>
</evidence>
<dbReference type="Proteomes" id="UP000239757">
    <property type="component" value="Unassembled WGS sequence"/>
</dbReference>
<gene>
    <name evidence="2" type="ORF">GOBAR_AA40069</name>
</gene>
<organism evidence="2 3">
    <name type="scientific">Gossypium barbadense</name>
    <name type="common">Sea Island cotton</name>
    <name type="synonym">Hibiscus barbadensis</name>
    <dbReference type="NCBI Taxonomy" id="3634"/>
    <lineage>
        <taxon>Eukaryota</taxon>
        <taxon>Viridiplantae</taxon>
        <taxon>Streptophyta</taxon>
        <taxon>Embryophyta</taxon>
        <taxon>Tracheophyta</taxon>
        <taxon>Spermatophyta</taxon>
        <taxon>Magnoliopsida</taxon>
        <taxon>eudicotyledons</taxon>
        <taxon>Gunneridae</taxon>
        <taxon>Pentapetalae</taxon>
        <taxon>rosids</taxon>
        <taxon>malvids</taxon>
        <taxon>Malvales</taxon>
        <taxon>Malvaceae</taxon>
        <taxon>Malvoideae</taxon>
        <taxon>Gossypium</taxon>
    </lineage>
</organism>
<name>A0A2P5VP73_GOSBA</name>
<reference evidence="2 3" key="1">
    <citation type="submission" date="2015-01" db="EMBL/GenBank/DDBJ databases">
        <title>Genome of allotetraploid Gossypium barbadense reveals genomic plasticity and fiber elongation in cotton evolution.</title>
        <authorList>
            <person name="Chen X."/>
            <person name="Liu X."/>
            <person name="Zhao B."/>
            <person name="Zheng H."/>
            <person name="Hu Y."/>
            <person name="Lu G."/>
            <person name="Yang C."/>
            <person name="Chen J."/>
            <person name="Shan C."/>
            <person name="Zhang L."/>
            <person name="Zhou Y."/>
            <person name="Wang L."/>
            <person name="Guo W."/>
            <person name="Bai Y."/>
            <person name="Ruan J."/>
            <person name="Shangguan X."/>
            <person name="Mao Y."/>
            <person name="Jiang J."/>
            <person name="Zhu Y."/>
            <person name="Lei J."/>
            <person name="Kang H."/>
            <person name="Chen S."/>
            <person name="He X."/>
            <person name="Wang R."/>
            <person name="Wang Y."/>
            <person name="Chen J."/>
            <person name="Wang L."/>
            <person name="Yu S."/>
            <person name="Wang B."/>
            <person name="Wei J."/>
            <person name="Song S."/>
            <person name="Lu X."/>
            <person name="Gao Z."/>
            <person name="Gu W."/>
            <person name="Deng X."/>
            <person name="Ma D."/>
            <person name="Wang S."/>
            <person name="Liang W."/>
            <person name="Fang L."/>
            <person name="Cai C."/>
            <person name="Zhu X."/>
            <person name="Zhou B."/>
            <person name="Zhang Y."/>
            <person name="Chen Z."/>
            <person name="Xu S."/>
            <person name="Zhu R."/>
            <person name="Wang S."/>
            <person name="Zhang T."/>
            <person name="Zhao G."/>
        </authorList>
    </citation>
    <scope>NUCLEOTIDE SEQUENCE [LARGE SCALE GENOMIC DNA]</scope>
    <source>
        <strain evidence="3">cv. Xinhai21</strain>
        <tissue evidence="2">Leaf</tissue>
    </source>
</reference>